<dbReference type="EMBL" id="CABFWF030000001">
    <property type="protein sequence ID" value="CAD7024644.1"/>
    <property type="molecule type" value="Genomic_DNA"/>
</dbReference>
<proteinExistence type="predicted"/>
<dbReference type="Proteomes" id="UP000606921">
    <property type="component" value="Unassembled WGS sequence"/>
</dbReference>
<organism evidence="1 2">
    <name type="scientific">Pseudorhizobium endolithicum</name>
    <dbReference type="NCBI Taxonomy" id="1191678"/>
    <lineage>
        <taxon>Bacteria</taxon>
        <taxon>Pseudomonadati</taxon>
        <taxon>Pseudomonadota</taxon>
        <taxon>Alphaproteobacteria</taxon>
        <taxon>Hyphomicrobiales</taxon>
        <taxon>Rhizobiaceae</taxon>
        <taxon>Rhizobium/Agrobacterium group</taxon>
        <taxon>Pseudorhizobium</taxon>
    </lineage>
</organism>
<sequence>MTFRCSCTFPISGPNKLPRFKQWAAANAPDIAFSLPPQVPVKSEKMTIRVRSIADRDSLLALLDGAKL</sequence>
<evidence type="ECO:0000313" key="1">
    <source>
        <dbReference type="EMBL" id="CAD7024644.1"/>
    </source>
</evidence>
<dbReference type="RefSeq" id="WP_142520029.1">
    <property type="nucleotide sequence ID" value="NZ_CABFWF030000001.1"/>
</dbReference>
<accession>A0ABN7JFX3</accession>
<evidence type="ECO:0008006" key="3">
    <source>
        <dbReference type="Google" id="ProtNLM"/>
    </source>
</evidence>
<name>A0ABN7JFX3_9HYPH</name>
<protein>
    <recommendedName>
        <fullName evidence="3">Transposase</fullName>
    </recommendedName>
</protein>
<evidence type="ECO:0000313" key="2">
    <source>
        <dbReference type="Proteomes" id="UP000606921"/>
    </source>
</evidence>
<comment type="caution">
    <text evidence="1">The sequence shown here is derived from an EMBL/GenBank/DDBJ whole genome shotgun (WGS) entry which is preliminary data.</text>
</comment>
<keyword evidence="2" id="KW-1185">Reference proteome</keyword>
<gene>
    <name evidence="1" type="ORF">REJC140_00505</name>
</gene>
<reference evidence="1 2" key="1">
    <citation type="submission" date="2020-11" db="EMBL/GenBank/DDBJ databases">
        <authorList>
            <person name="Lassalle F."/>
        </authorList>
    </citation>
    <scope>NUCLEOTIDE SEQUENCE [LARGE SCALE GENOMIC DNA]</scope>
    <source>
        <strain evidence="1 2">JC140</strain>
    </source>
</reference>